<sequence length="80" mass="8600">MRVAASGRLNTKNLTTIVSVGILVGTEVIGLALAAGWGLAGIFQLGTAYEYAFMAIFTVLGMYALYRFMQRAVKVEPIRG</sequence>
<organism evidence="2 3">
    <name type="scientific">Alsobacter metallidurans</name>
    <dbReference type="NCBI Taxonomy" id="340221"/>
    <lineage>
        <taxon>Bacteria</taxon>
        <taxon>Pseudomonadati</taxon>
        <taxon>Pseudomonadota</taxon>
        <taxon>Alphaproteobacteria</taxon>
        <taxon>Hyphomicrobiales</taxon>
        <taxon>Alsobacteraceae</taxon>
        <taxon>Alsobacter</taxon>
    </lineage>
</organism>
<accession>A0A917IBT9</accession>
<evidence type="ECO:0000256" key="1">
    <source>
        <dbReference type="SAM" id="Phobius"/>
    </source>
</evidence>
<dbReference type="AlphaFoldDB" id="A0A917IBT9"/>
<dbReference type="EMBL" id="BMES01000002">
    <property type="protein sequence ID" value="GGH30496.1"/>
    <property type="molecule type" value="Genomic_DNA"/>
</dbReference>
<gene>
    <name evidence="2" type="ORF">GCM10007036_41120</name>
</gene>
<name>A0A917IBT9_9HYPH</name>
<evidence type="ECO:0000313" key="3">
    <source>
        <dbReference type="Proteomes" id="UP000603912"/>
    </source>
</evidence>
<keyword evidence="1" id="KW-0812">Transmembrane</keyword>
<evidence type="ECO:0000313" key="2">
    <source>
        <dbReference type="EMBL" id="GGH30496.1"/>
    </source>
</evidence>
<feature type="transmembrane region" description="Helical" evidence="1">
    <location>
        <begin position="51"/>
        <end position="69"/>
    </location>
</feature>
<keyword evidence="3" id="KW-1185">Reference proteome</keyword>
<keyword evidence="1" id="KW-0472">Membrane</keyword>
<proteinExistence type="predicted"/>
<reference evidence="2" key="2">
    <citation type="submission" date="2020-09" db="EMBL/GenBank/DDBJ databases">
        <authorList>
            <person name="Sun Q."/>
            <person name="Zhou Y."/>
        </authorList>
    </citation>
    <scope>NUCLEOTIDE SEQUENCE</scope>
    <source>
        <strain evidence="2">CGMCC 1.12214</strain>
    </source>
</reference>
<comment type="caution">
    <text evidence="2">The sequence shown here is derived from an EMBL/GenBank/DDBJ whole genome shotgun (WGS) entry which is preliminary data.</text>
</comment>
<dbReference type="Proteomes" id="UP000603912">
    <property type="component" value="Unassembled WGS sequence"/>
</dbReference>
<protein>
    <submittedName>
        <fullName evidence="2">Uncharacterized protein</fullName>
    </submittedName>
</protein>
<keyword evidence="1" id="KW-1133">Transmembrane helix</keyword>
<feature type="transmembrane region" description="Helical" evidence="1">
    <location>
        <begin position="20"/>
        <end position="45"/>
    </location>
</feature>
<reference evidence="2" key="1">
    <citation type="journal article" date="2014" name="Int. J. Syst. Evol. Microbiol.">
        <title>Complete genome sequence of Corynebacterium casei LMG S-19264T (=DSM 44701T), isolated from a smear-ripened cheese.</title>
        <authorList>
            <consortium name="US DOE Joint Genome Institute (JGI-PGF)"/>
            <person name="Walter F."/>
            <person name="Albersmeier A."/>
            <person name="Kalinowski J."/>
            <person name="Ruckert C."/>
        </authorList>
    </citation>
    <scope>NUCLEOTIDE SEQUENCE</scope>
    <source>
        <strain evidence="2">CGMCC 1.12214</strain>
    </source>
</reference>